<evidence type="ECO:0000313" key="7">
    <source>
        <dbReference type="EMBL" id="KAG2113473.1"/>
    </source>
</evidence>
<comment type="cofactor">
    <cofactor evidence="1 6">
        <name>Mg(2+)</name>
        <dbReference type="ChEBI" id="CHEBI:18420"/>
    </cofactor>
</comment>
<dbReference type="OrthoDB" id="2861623at2759"/>
<dbReference type="Gene3D" id="1.10.600.10">
    <property type="entry name" value="Farnesyl Diphosphate Synthase"/>
    <property type="match status" value="1"/>
</dbReference>
<dbReference type="SFLD" id="SFLDS00005">
    <property type="entry name" value="Isoprenoid_Synthase_Type_I"/>
    <property type="match status" value="1"/>
</dbReference>
<dbReference type="InterPro" id="IPR008949">
    <property type="entry name" value="Isoprenoid_synthase_dom_sf"/>
</dbReference>
<gene>
    <name evidence="7" type="ORF">F5147DRAFT_571363</name>
</gene>
<evidence type="ECO:0000256" key="6">
    <source>
        <dbReference type="RuleBase" id="RU366034"/>
    </source>
</evidence>
<organism evidence="7 8">
    <name type="scientific">Suillus discolor</name>
    <dbReference type="NCBI Taxonomy" id="1912936"/>
    <lineage>
        <taxon>Eukaryota</taxon>
        <taxon>Fungi</taxon>
        <taxon>Dikarya</taxon>
        <taxon>Basidiomycota</taxon>
        <taxon>Agaricomycotina</taxon>
        <taxon>Agaricomycetes</taxon>
        <taxon>Agaricomycetidae</taxon>
        <taxon>Boletales</taxon>
        <taxon>Suillineae</taxon>
        <taxon>Suillaceae</taxon>
        <taxon>Suillus</taxon>
    </lineage>
</organism>
<dbReference type="PANTHER" id="PTHR35201">
    <property type="entry name" value="TERPENE SYNTHASE"/>
    <property type="match status" value="1"/>
</dbReference>
<evidence type="ECO:0000256" key="1">
    <source>
        <dbReference type="ARBA" id="ARBA00001946"/>
    </source>
</evidence>
<protein>
    <recommendedName>
        <fullName evidence="6">Terpene synthase</fullName>
        <ecNumber evidence="6">4.2.3.-</ecNumber>
    </recommendedName>
</protein>
<proteinExistence type="inferred from homology"/>
<dbReference type="GO" id="GO:0008299">
    <property type="term" value="P:isoprenoid biosynthetic process"/>
    <property type="evidence" value="ECO:0007669"/>
    <property type="project" value="UniProtKB-ARBA"/>
</dbReference>
<evidence type="ECO:0000256" key="2">
    <source>
        <dbReference type="ARBA" id="ARBA00006333"/>
    </source>
</evidence>
<evidence type="ECO:0000256" key="3">
    <source>
        <dbReference type="ARBA" id="ARBA00022723"/>
    </source>
</evidence>
<sequence length="353" mass="40193">MVPIATSTITSSGFEPAGFFLPDLFNDCCYPLRMNPRSHRVSRASEQWLFNEAHVSEPEIAKLRAIRASDLIAYSYPNADASHLRIPLDFLYWAFKLDDYLDGHGVDDARAMHLIAWAMRECCISALRDPINFQMDNPAGKICKSIFSRFIETASPGCTKQFIHTFDLFFIAASKEADNHAKGHNHNLESYTTLRWDLSGCKSFFVFIKYAARMDLPDEVVSHPMIMAMEDATNDFISWSNDICSYNKEQSDCDTYSNLIAVLMHERGLDLQGAADYSGKLCKSVIQRFEDSHATLPSWGEEVDKQVAIYIQGLQDLMVGSLHWYFDSARYFGKDGQTVKQDRFIKLLPQRPL</sequence>
<keyword evidence="5 6" id="KW-0456">Lyase</keyword>
<dbReference type="EC" id="4.2.3.-" evidence="6"/>
<dbReference type="SUPFAM" id="SSF48576">
    <property type="entry name" value="Terpenoid synthases"/>
    <property type="match status" value="1"/>
</dbReference>
<dbReference type="Pfam" id="PF19086">
    <property type="entry name" value="Terpene_syn_C_2"/>
    <property type="match status" value="1"/>
</dbReference>
<dbReference type="GeneID" id="64693302"/>
<evidence type="ECO:0000256" key="5">
    <source>
        <dbReference type="ARBA" id="ARBA00023239"/>
    </source>
</evidence>
<dbReference type="GO" id="GO:0010333">
    <property type="term" value="F:terpene synthase activity"/>
    <property type="evidence" value="ECO:0007669"/>
    <property type="project" value="InterPro"/>
</dbReference>
<dbReference type="InterPro" id="IPR034686">
    <property type="entry name" value="Terpene_cyclase-like_2"/>
</dbReference>
<keyword evidence="3 6" id="KW-0479">Metal-binding</keyword>
<dbReference type="SFLD" id="SFLDG01020">
    <property type="entry name" value="Terpene_Cyclase_Like_2"/>
    <property type="match status" value="1"/>
</dbReference>
<name>A0A9P7FDM4_9AGAM</name>
<keyword evidence="4 6" id="KW-0460">Magnesium</keyword>
<dbReference type="Proteomes" id="UP000823399">
    <property type="component" value="Unassembled WGS sequence"/>
</dbReference>
<keyword evidence="8" id="KW-1185">Reference proteome</keyword>
<dbReference type="AlphaFoldDB" id="A0A9P7FDM4"/>
<evidence type="ECO:0000313" key="8">
    <source>
        <dbReference type="Proteomes" id="UP000823399"/>
    </source>
</evidence>
<dbReference type="EMBL" id="JABBWM010000012">
    <property type="protein sequence ID" value="KAG2113473.1"/>
    <property type="molecule type" value="Genomic_DNA"/>
</dbReference>
<comment type="similarity">
    <text evidence="2 6">Belongs to the terpene synthase family.</text>
</comment>
<accession>A0A9P7FDM4</accession>
<dbReference type="GO" id="GO:0046872">
    <property type="term" value="F:metal ion binding"/>
    <property type="evidence" value="ECO:0007669"/>
    <property type="project" value="UniProtKB-KW"/>
</dbReference>
<reference evidence="7" key="1">
    <citation type="journal article" date="2020" name="New Phytol.">
        <title>Comparative genomics reveals dynamic genome evolution in host specialist ectomycorrhizal fungi.</title>
        <authorList>
            <person name="Lofgren L.A."/>
            <person name="Nguyen N.H."/>
            <person name="Vilgalys R."/>
            <person name="Ruytinx J."/>
            <person name="Liao H.L."/>
            <person name="Branco S."/>
            <person name="Kuo A."/>
            <person name="LaButti K."/>
            <person name="Lipzen A."/>
            <person name="Andreopoulos W."/>
            <person name="Pangilinan J."/>
            <person name="Riley R."/>
            <person name="Hundley H."/>
            <person name="Na H."/>
            <person name="Barry K."/>
            <person name="Grigoriev I.V."/>
            <person name="Stajich J.E."/>
            <person name="Kennedy P.G."/>
        </authorList>
    </citation>
    <scope>NUCLEOTIDE SEQUENCE</scope>
    <source>
        <strain evidence="7">FC423</strain>
    </source>
</reference>
<evidence type="ECO:0000256" key="4">
    <source>
        <dbReference type="ARBA" id="ARBA00022842"/>
    </source>
</evidence>
<comment type="caution">
    <text evidence="7">The sequence shown here is derived from an EMBL/GenBank/DDBJ whole genome shotgun (WGS) entry which is preliminary data.</text>
</comment>
<dbReference type="RefSeq" id="XP_041295860.1">
    <property type="nucleotide sequence ID" value="XM_041431043.1"/>
</dbReference>
<dbReference type="PANTHER" id="PTHR35201:SF4">
    <property type="entry name" value="BETA-PINACENE SYNTHASE-RELATED"/>
    <property type="match status" value="1"/>
</dbReference>